<feature type="chain" id="PRO_5010251626" description="Lipoprotein" evidence="1">
    <location>
        <begin position="18"/>
        <end position="139"/>
    </location>
</feature>
<organism evidence="2 3">
    <name type="scientific">Arsenicibacter rosenii</name>
    <dbReference type="NCBI Taxonomy" id="1750698"/>
    <lineage>
        <taxon>Bacteria</taxon>
        <taxon>Pseudomonadati</taxon>
        <taxon>Bacteroidota</taxon>
        <taxon>Cytophagia</taxon>
        <taxon>Cytophagales</taxon>
        <taxon>Spirosomataceae</taxon>
        <taxon>Arsenicibacter</taxon>
    </lineage>
</organism>
<gene>
    <name evidence="2" type="ORF">BLX24_22545</name>
</gene>
<keyword evidence="1" id="KW-0732">Signal</keyword>
<evidence type="ECO:0000256" key="1">
    <source>
        <dbReference type="SAM" id="SignalP"/>
    </source>
</evidence>
<dbReference type="AlphaFoldDB" id="A0A1S2VFG3"/>
<dbReference type="PROSITE" id="PS51257">
    <property type="entry name" value="PROKAR_LIPOPROTEIN"/>
    <property type="match status" value="1"/>
</dbReference>
<dbReference type="EMBL" id="MORL01000017">
    <property type="protein sequence ID" value="OIN56946.1"/>
    <property type="molecule type" value="Genomic_DNA"/>
</dbReference>
<dbReference type="Proteomes" id="UP000181790">
    <property type="component" value="Unassembled WGS sequence"/>
</dbReference>
<evidence type="ECO:0008006" key="4">
    <source>
        <dbReference type="Google" id="ProtNLM"/>
    </source>
</evidence>
<reference evidence="2 3" key="1">
    <citation type="submission" date="2016-10" db="EMBL/GenBank/DDBJ databases">
        <title>Arsenicibacter rosenii gen. nov., sp. nov., an efficient arsenic-methylating bacterium isolated from an arsenic-contaminated paddy soil.</title>
        <authorList>
            <person name="Huang K."/>
        </authorList>
    </citation>
    <scope>NUCLEOTIDE SEQUENCE [LARGE SCALE GENOMIC DNA]</scope>
    <source>
        <strain evidence="2 3">SM-1</strain>
    </source>
</reference>
<comment type="caution">
    <text evidence="2">The sequence shown here is derived from an EMBL/GenBank/DDBJ whole genome shotgun (WGS) entry which is preliminary data.</text>
</comment>
<evidence type="ECO:0000313" key="2">
    <source>
        <dbReference type="EMBL" id="OIN56946.1"/>
    </source>
</evidence>
<sequence length="139" mass="14442">MLNSKLIAALLIGGALAAGCQKNEENALPAGTVSIGNKGAARIGQDITIKADSISDSRCPKNVQCVWAGNARVGFTLSSSTVSKKDTLCVGDCRTTKGSVDTLTLGSDRYQVTLVDVTPYPATTDPNPKAEAVFKVVKL</sequence>
<accession>A0A1S2VFG3</accession>
<feature type="signal peptide" evidence="1">
    <location>
        <begin position="1"/>
        <end position="17"/>
    </location>
</feature>
<dbReference type="RefSeq" id="WP_071505477.1">
    <property type="nucleotide sequence ID" value="NZ_MORL01000017.1"/>
</dbReference>
<dbReference type="OrthoDB" id="163809at2"/>
<evidence type="ECO:0000313" key="3">
    <source>
        <dbReference type="Proteomes" id="UP000181790"/>
    </source>
</evidence>
<protein>
    <recommendedName>
        <fullName evidence="4">Lipoprotein</fullName>
    </recommendedName>
</protein>
<name>A0A1S2VFG3_9BACT</name>
<keyword evidence="3" id="KW-1185">Reference proteome</keyword>
<proteinExistence type="predicted"/>